<dbReference type="GO" id="GO:0030017">
    <property type="term" value="C:sarcomere"/>
    <property type="evidence" value="ECO:0007669"/>
    <property type="project" value="TreeGrafter"/>
</dbReference>
<feature type="domain" description="Costars" evidence="2">
    <location>
        <begin position="68"/>
        <end position="153"/>
    </location>
</feature>
<accession>A0A1B6CIQ5</accession>
<dbReference type="InterPro" id="IPR038095">
    <property type="entry name" value="Costars_sf"/>
</dbReference>
<dbReference type="EMBL" id="GEDC01023942">
    <property type="protein sequence ID" value="JAS13356.1"/>
    <property type="molecule type" value="Transcribed_RNA"/>
</dbReference>
<evidence type="ECO:0000259" key="2">
    <source>
        <dbReference type="SMART" id="SM01283"/>
    </source>
</evidence>
<dbReference type="Pfam" id="PF14705">
    <property type="entry name" value="Costars"/>
    <property type="match status" value="1"/>
</dbReference>
<proteinExistence type="predicted"/>
<protein>
    <recommendedName>
        <fullName evidence="2">Costars domain-containing protein</fullName>
    </recommendedName>
</protein>
<dbReference type="SMART" id="SM01283">
    <property type="entry name" value="Costars"/>
    <property type="match status" value="1"/>
</dbReference>
<dbReference type="AlphaFoldDB" id="A0A1B6CIQ5"/>
<dbReference type="PANTHER" id="PTHR22739">
    <property type="entry name" value="STRIATED MUSCLE ACTIVATOR OF RHO-DEPENDENT SIGNALING-RELATED"/>
    <property type="match status" value="1"/>
</dbReference>
<dbReference type="GO" id="GO:0035025">
    <property type="term" value="P:positive regulation of Rho protein signal transduction"/>
    <property type="evidence" value="ECO:0007669"/>
    <property type="project" value="InterPro"/>
</dbReference>
<feature type="compositionally biased region" description="Low complexity" evidence="1">
    <location>
        <begin position="29"/>
        <end position="39"/>
    </location>
</feature>
<dbReference type="GO" id="GO:0045944">
    <property type="term" value="P:positive regulation of transcription by RNA polymerase II"/>
    <property type="evidence" value="ECO:0007669"/>
    <property type="project" value="TreeGrafter"/>
</dbReference>
<reference evidence="3" key="1">
    <citation type="submission" date="2015-12" db="EMBL/GenBank/DDBJ databases">
        <title>De novo transcriptome assembly of four potential Pierce s Disease insect vectors from Arizona vineyards.</title>
        <authorList>
            <person name="Tassone E.E."/>
        </authorList>
    </citation>
    <scope>NUCLEOTIDE SEQUENCE</scope>
</reference>
<sequence>MTEAMELQDKVSKFNQVASQHLEAQSLNPFSDRFGSRSPSPRPKFSKDEYGKPVAGSLTELRGQKAYSHISREILDLCNVIHDVGKRQRKKREDEEEVDNPIIVTFGELFRIYTKISDKVVGLLIAAKKRGFVYFEGEILFQRRDDHVLIGLIKPIEEIRKLILSQTATPATNQEH</sequence>
<gene>
    <name evidence="3" type="ORF">g.31233</name>
</gene>
<feature type="region of interest" description="Disordered" evidence="1">
    <location>
        <begin position="23"/>
        <end position="51"/>
    </location>
</feature>
<dbReference type="GO" id="GO:0003779">
    <property type="term" value="F:actin binding"/>
    <property type="evidence" value="ECO:0007669"/>
    <property type="project" value="InterPro"/>
</dbReference>
<organism evidence="3">
    <name type="scientific">Clastoptera arizonana</name>
    <name type="common">Arizona spittle bug</name>
    <dbReference type="NCBI Taxonomy" id="38151"/>
    <lineage>
        <taxon>Eukaryota</taxon>
        <taxon>Metazoa</taxon>
        <taxon>Ecdysozoa</taxon>
        <taxon>Arthropoda</taxon>
        <taxon>Hexapoda</taxon>
        <taxon>Insecta</taxon>
        <taxon>Pterygota</taxon>
        <taxon>Neoptera</taxon>
        <taxon>Paraneoptera</taxon>
        <taxon>Hemiptera</taxon>
        <taxon>Auchenorrhyncha</taxon>
        <taxon>Cercopoidea</taxon>
        <taxon>Clastopteridae</taxon>
        <taxon>Clastoptera</taxon>
    </lineage>
</organism>
<dbReference type="Gene3D" id="1.10.10.1540">
    <property type="entry name" value="Costar domain"/>
    <property type="match status" value="1"/>
</dbReference>
<name>A0A1B6CIQ5_9HEMI</name>
<evidence type="ECO:0000256" key="1">
    <source>
        <dbReference type="SAM" id="MobiDB-lite"/>
    </source>
</evidence>
<evidence type="ECO:0000313" key="3">
    <source>
        <dbReference type="EMBL" id="JAS13356.1"/>
    </source>
</evidence>
<dbReference type="InterPro" id="IPR027817">
    <property type="entry name" value="Costars_dom"/>
</dbReference>
<dbReference type="InterPro" id="IPR026111">
    <property type="entry name" value="Abra"/>
</dbReference>
<dbReference type="PANTHER" id="PTHR22739:SF7">
    <property type="entry name" value="EG:152A3.3 PROTEIN-RELATED"/>
    <property type="match status" value="1"/>
</dbReference>